<comment type="caution">
    <text evidence="1">The sequence shown here is derived from an EMBL/GenBank/DDBJ whole genome shotgun (WGS) entry which is preliminary data.</text>
</comment>
<name>A0A0F8ZF97_9ZZZZ</name>
<dbReference type="EMBL" id="LAZR01063846">
    <property type="protein sequence ID" value="KKK58696.1"/>
    <property type="molecule type" value="Genomic_DNA"/>
</dbReference>
<organism evidence="1">
    <name type="scientific">marine sediment metagenome</name>
    <dbReference type="NCBI Taxonomy" id="412755"/>
    <lineage>
        <taxon>unclassified sequences</taxon>
        <taxon>metagenomes</taxon>
        <taxon>ecological metagenomes</taxon>
    </lineage>
</organism>
<protein>
    <submittedName>
        <fullName evidence="1">Uncharacterized protein</fullName>
    </submittedName>
</protein>
<gene>
    <name evidence="1" type="ORF">LCGC14_3041840</name>
</gene>
<sequence>MKEGPIIFSAEMVKVILDGRKTQTRRVVKPQPQEEVGMISQSCEPGWHGYSEEDAEAEGIGFLRHVPDA</sequence>
<reference evidence="1" key="1">
    <citation type="journal article" date="2015" name="Nature">
        <title>Complex archaea that bridge the gap between prokaryotes and eukaryotes.</title>
        <authorList>
            <person name="Spang A."/>
            <person name="Saw J.H."/>
            <person name="Jorgensen S.L."/>
            <person name="Zaremba-Niedzwiedzka K."/>
            <person name="Martijn J."/>
            <person name="Lind A.E."/>
            <person name="van Eijk R."/>
            <person name="Schleper C."/>
            <person name="Guy L."/>
            <person name="Ettema T.J."/>
        </authorList>
    </citation>
    <scope>NUCLEOTIDE SEQUENCE</scope>
</reference>
<evidence type="ECO:0000313" key="1">
    <source>
        <dbReference type="EMBL" id="KKK58696.1"/>
    </source>
</evidence>
<accession>A0A0F8ZF97</accession>
<proteinExistence type="predicted"/>
<dbReference type="AlphaFoldDB" id="A0A0F8ZF97"/>
<feature type="non-terminal residue" evidence="1">
    <location>
        <position position="69"/>
    </location>
</feature>